<dbReference type="GO" id="GO:0016787">
    <property type="term" value="F:hydrolase activity"/>
    <property type="evidence" value="ECO:0007669"/>
    <property type="project" value="UniProtKB-UniRule"/>
</dbReference>
<proteinExistence type="predicted"/>
<dbReference type="AlphaFoldDB" id="A0A9X3A5V4"/>
<evidence type="ECO:0000256" key="3">
    <source>
        <dbReference type="ARBA" id="ARBA00022806"/>
    </source>
</evidence>
<evidence type="ECO:0000256" key="5">
    <source>
        <dbReference type="PROSITE-ProRule" id="PRU00560"/>
    </source>
</evidence>
<dbReference type="PANTHER" id="PTHR11070">
    <property type="entry name" value="UVRD / RECB / PCRA DNA HELICASE FAMILY MEMBER"/>
    <property type="match status" value="1"/>
</dbReference>
<sequence>MTPSASTGDARPKNLTDEQTAASGSLERRLFIDAGPGTGKTTVAAQRFGVLRFAPEFRADHRAVIAVSFTRAATWNLKQRVRRIWGPAALTWPHRIVTLDTIMCDLLHDLLRAGLLRWPNGHTALTVIDSWNALVPPTWTKETYKLNVDAQEVKLTKVVLRERGSHVPPPAIRKRLAEGICTHQDVRDALAGALKDETIAARARDHLNESVKALIVDEVFDANELDIAVIELAAQAGLSITLVGDPWQALYVFRGARPDIIPAFLTRAGITTLALTESFRWRDPMQRELAGDLREGRGVTLDLTASDAVVGNVDVVLATEWKPLWQASHSILPLAFHSFKGGLEEAAATLLLNHITRSTFGENATYLVDSLMTLSISDPDVAIRLENELHNVVEMLLDTENETTKTAYARLAGIIASFSPHVLRPAHRNHTARLALIATRLEQHGKLIPGLTTHQAKGGEWDTVGVVLSAFEQARLQGGLTHTEDTDRKLYVACTRARLHTAQVSTETAE</sequence>
<evidence type="ECO:0000259" key="7">
    <source>
        <dbReference type="PROSITE" id="PS51198"/>
    </source>
</evidence>
<keyword evidence="9" id="KW-1185">Reference proteome</keyword>
<name>A0A9X3A5V4_9PSEU</name>
<dbReference type="GO" id="GO:0005524">
    <property type="term" value="F:ATP binding"/>
    <property type="evidence" value="ECO:0007669"/>
    <property type="project" value="UniProtKB-UniRule"/>
</dbReference>
<gene>
    <name evidence="8" type="ORF">NZH93_45465</name>
</gene>
<keyword evidence="3 5" id="KW-0347">Helicase</keyword>
<dbReference type="SUPFAM" id="SSF52540">
    <property type="entry name" value="P-loop containing nucleoside triphosphate hydrolases"/>
    <property type="match status" value="1"/>
</dbReference>
<dbReference type="PROSITE" id="PS51198">
    <property type="entry name" value="UVRD_HELICASE_ATP_BIND"/>
    <property type="match status" value="1"/>
</dbReference>
<organism evidence="8 9">
    <name type="scientific">Umezawaea endophytica</name>
    <dbReference type="NCBI Taxonomy" id="1654476"/>
    <lineage>
        <taxon>Bacteria</taxon>
        <taxon>Bacillati</taxon>
        <taxon>Actinomycetota</taxon>
        <taxon>Actinomycetes</taxon>
        <taxon>Pseudonocardiales</taxon>
        <taxon>Pseudonocardiaceae</taxon>
        <taxon>Umezawaea</taxon>
    </lineage>
</organism>
<comment type="caution">
    <text evidence="8">The sequence shown here is derived from an EMBL/GenBank/DDBJ whole genome shotgun (WGS) entry which is preliminary data.</text>
</comment>
<keyword evidence="2 5" id="KW-0378">Hydrolase</keyword>
<evidence type="ECO:0000313" key="9">
    <source>
        <dbReference type="Proteomes" id="UP001141259"/>
    </source>
</evidence>
<dbReference type="PANTHER" id="PTHR11070:SF2">
    <property type="entry name" value="ATP-DEPENDENT DNA HELICASE SRS2"/>
    <property type="match status" value="1"/>
</dbReference>
<feature type="domain" description="UvrD-like helicase ATP-binding" evidence="7">
    <location>
        <begin position="13"/>
        <end position="282"/>
    </location>
</feature>
<dbReference type="GO" id="GO:0043138">
    <property type="term" value="F:3'-5' DNA helicase activity"/>
    <property type="evidence" value="ECO:0007669"/>
    <property type="project" value="TreeGrafter"/>
</dbReference>
<dbReference type="Gene3D" id="3.40.50.300">
    <property type="entry name" value="P-loop containing nucleotide triphosphate hydrolases"/>
    <property type="match status" value="2"/>
</dbReference>
<evidence type="ECO:0000256" key="4">
    <source>
        <dbReference type="ARBA" id="ARBA00022840"/>
    </source>
</evidence>
<evidence type="ECO:0000256" key="1">
    <source>
        <dbReference type="ARBA" id="ARBA00022741"/>
    </source>
</evidence>
<evidence type="ECO:0000313" key="8">
    <source>
        <dbReference type="EMBL" id="MCS7484124.1"/>
    </source>
</evidence>
<accession>A0A9X3A5V4</accession>
<dbReference type="InterPro" id="IPR000212">
    <property type="entry name" value="DNA_helicase_UvrD/REP"/>
</dbReference>
<dbReference type="EMBL" id="JANYMP010000041">
    <property type="protein sequence ID" value="MCS7484124.1"/>
    <property type="molecule type" value="Genomic_DNA"/>
</dbReference>
<dbReference type="GO" id="GO:0000725">
    <property type="term" value="P:recombinational repair"/>
    <property type="evidence" value="ECO:0007669"/>
    <property type="project" value="TreeGrafter"/>
</dbReference>
<evidence type="ECO:0000256" key="6">
    <source>
        <dbReference type="SAM" id="MobiDB-lite"/>
    </source>
</evidence>
<feature type="binding site" evidence="5">
    <location>
        <begin position="34"/>
        <end position="41"/>
    </location>
    <ligand>
        <name>ATP</name>
        <dbReference type="ChEBI" id="CHEBI:30616"/>
    </ligand>
</feature>
<dbReference type="InterPro" id="IPR014016">
    <property type="entry name" value="UvrD-like_ATP-bd"/>
</dbReference>
<dbReference type="InterPro" id="IPR027417">
    <property type="entry name" value="P-loop_NTPase"/>
</dbReference>
<feature type="region of interest" description="Disordered" evidence="6">
    <location>
        <begin position="1"/>
        <end position="21"/>
    </location>
</feature>
<keyword evidence="4 5" id="KW-0067">ATP-binding</keyword>
<evidence type="ECO:0000256" key="2">
    <source>
        <dbReference type="ARBA" id="ARBA00022801"/>
    </source>
</evidence>
<dbReference type="Pfam" id="PF13245">
    <property type="entry name" value="AAA_19"/>
    <property type="match status" value="1"/>
</dbReference>
<dbReference type="RefSeq" id="WP_259629577.1">
    <property type="nucleotide sequence ID" value="NZ_JANYMP010000041.1"/>
</dbReference>
<protein>
    <submittedName>
        <fullName evidence="8">UvrD-helicase domain-containing protein</fullName>
    </submittedName>
</protein>
<reference evidence="8" key="1">
    <citation type="submission" date="2022-08" db="EMBL/GenBank/DDBJ databases">
        <authorList>
            <person name="Tistechok S."/>
            <person name="Samborskyy M."/>
            <person name="Roman I."/>
        </authorList>
    </citation>
    <scope>NUCLEOTIDE SEQUENCE</scope>
    <source>
        <strain evidence="8">DSM 103496</strain>
    </source>
</reference>
<dbReference type="Proteomes" id="UP001141259">
    <property type="component" value="Unassembled WGS sequence"/>
</dbReference>
<keyword evidence="1 5" id="KW-0547">Nucleotide-binding</keyword>
<dbReference type="GO" id="GO:0003677">
    <property type="term" value="F:DNA binding"/>
    <property type="evidence" value="ECO:0007669"/>
    <property type="project" value="InterPro"/>
</dbReference>